<keyword evidence="2" id="KW-1185">Reference proteome</keyword>
<reference evidence="1" key="1">
    <citation type="submission" date="2021-12" db="EMBL/GenBank/DDBJ databases">
        <authorList>
            <person name="Veyrier F.J."/>
        </authorList>
    </citation>
    <scope>NUCLEOTIDE SEQUENCE</scope>
    <source>
        <strain evidence="1">SAG 1488-6</strain>
    </source>
</reference>
<dbReference type="RefSeq" id="WP_019957796.1">
    <property type="nucleotide sequence ID" value="NZ_CP091512.1"/>
</dbReference>
<protein>
    <submittedName>
        <fullName evidence="1">Uncharacterized protein</fullName>
    </submittedName>
</protein>
<proteinExistence type="predicted"/>
<accession>A0ABY4EDV1</accession>
<name>A0ABY4EDV1_VITST</name>
<evidence type="ECO:0000313" key="1">
    <source>
        <dbReference type="EMBL" id="UOO93590.1"/>
    </source>
</evidence>
<dbReference type="EMBL" id="CP091512">
    <property type="protein sequence ID" value="UOO93590.1"/>
    <property type="molecule type" value="Genomic_DNA"/>
</dbReference>
<dbReference type="InterPro" id="IPR009279">
    <property type="entry name" value="Portal_Mu"/>
</dbReference>
<dbReference type="Proteomes" id="UP000832034">
    <property type="component" value="Chromosome"/>
</dbReference>
<dbReference type="Pfam" id="PF06074">
    <property type="entry name" value="Portal_Mu"/>
    <property type="match status" value="1"/>
</dbReference>
<sequence length="470" mass="52006">MFKRKKIATTAKVLVDATEGLLDSVIQSTESTDQLLTRLGVSRQQAFDAITADDEVESCREDLRMAMLSKTWRLWGEDASDDDVNRLWKTVRKQLPHLVEAVLTAKINGFAVVRYLYEPEADGFLNIVKISDKRGELDKYLPRADGALVYNSDNGEQVVDTQVLYSLITSQATPQNPAGEMAGARLYPAVAIRKQGFVYAAQFIKRYAQPYMIGHIEGETDGFVSKLYSFLSGGAIAISREDKIEMLQNSADGQAFQRLERMANARIQKALLGKVKTSDLENGSRAAQETEETTKGDRIDGYLYMLTLAVQHMIDALLLVNIAYGKSLSAPKGLWFEFNKESEIDVKRAERDAKYCEAAGLQLTKDYFIDVLGLEESHFTLAESQAVQAQLSAKLSNLKSEPVVNHLPLNVFTKPKIDALLSALEASDSYAEFESKLGALDLSQGDAVIIQRVLGDGVHEWVKGSEANNG</sequence>
<reference evidence="1" key="2">
    <citation type="journal article" date="2022" name="Res Sq">
        <title>Evolution of multicellular longitudinally dividing oral cavity symbionts (Neisseriaceae).</title>
        <authorList>
            <person name="Nyongesa S."/>
            <person name="Weber P."/>
            <person name="Bernet E."/>
            <person name="Pullido F."/>
            <person name="Nieckarz M."/>
            <person name="Delaby M."/>
            <person name="Nieves C."/>
            <person name="Viehboeck T."/>
            <person name="Krause N."/>
            <person name="Rivera-Millot A."/>
            <person name="Nakamura A."/>
            <person name="Vischer N."/>
            <person name="VanNieuwenhze M."/>
            <person name="Brun Y."/>
            <person name="Cava F."/>
            <person name="Bulgheresi S."/>
            <person name="Veyrier F."/>
        </authorList>
    </citation>
    <scope>NUCLEOTIDE SEQUENCE</scope>
    <source>
        <strain evidence="1">SAG 1488-6</strain>
    </source>
</reference>
<gene>
    <name evidence="1" type="ORF">LVJ81_06080</name>
</gene>
<organism evidence="1 2">
    <name type="scientific">Vitreoscilla stercoraria</name>
    <dbReference type="NCBI Taxonomy" id="61"/>
    <lineage>
        <taxon>Bacteria</taxon>
        <taxon>Pseudomonadati</taxon>
        <taxon>Pseudomonadota</taxon>
        <taxon>Betaproteobacteria</taxon>
        <taxon>Neisseriales</taxon>
        <taxon>Neisseriaceae</taxon>
        <taxon>Vitreoscilla</taxon>
    </lineage>
</organism>
<evidence type="ECO:0000313" key="2">
    <source>
        <dbReference type="Proteomes" id="UP000832034"/>
    </source>
</evidence>